<dbReference type="GO" id="GO:0005975">
    <property type="term" value="P:carbohydrate metabolic process"/>
    <property type="evidence" value="ECO:0007669"/>
    <property type="project" value="InterPro"/>
</dbReference>
<dbReference type="InterPro" id="IPR013783">
    <property type="entry name" value="Ig-like_fold"/>
</dbReference>
<evidence type="ECO:0000256" key="3">
    <source>
        <dbReference type="ARBA" id="ARBA00022801"/>
    </source>
</evidence>
<dbReference type="Pfam" id="PF05592">
    <property type="entry name" value="Bac_rhamnosid"/>
    <property type="match status" value="1"/>
</dbReference>
<dbReference type="Pfam" id="PF08531">
    <property type="entry name" value="Bac_rhamnosid_N"/>
    <property type="match status" value="1"/>
</dbReference>
<dbReference type="GO" id="GO:0030596">
    <property type="term" value="F:alpha-L-rhamnosidase activity"/>
    <property type="evidence" value="ECO:0007669"/>
    <property type="project" value="UniProtKB-EC"/>
</dbReference>
<dbReference type="Pfam" id="PF17390">
    <property type="entry name" value="Bac_rhamnosid_C"/>
    <property type="match status" value="1"/>
</dbReference>
<dbReference type="Gene3D" id="2.60.120.260">
    <property type="entry name" value="Galactose-binding domain-like"/>
    <property type="match status" value="3"/>
</dbReference>
<name>A0A8J3J4X4_9ACTN</name>
<evidence type="ECO:0000256" key="4">
    <source>
        <dbReference type="SAM" id="SignalP"/>
    </source>
</evidence>
<dbReference type="RefSeq" id="WP_203658023.1">
    <property type="nucleotide sequence ID" value="NZ_BAAAZM010000028.1"/>
</dbReference>
<dbReference type="Pfam" id="PF25788">
    <property type="entry name" value="Ig_Rha78A_N"/>
    <property type="match status" value="1"/>
</dbReference>
<dbReference type="PANTHER" id="PTHR33307:SF11">
    <property type="entry name" value="ALPHA-L-RHAMNOSIDASE"/>
    <property type="match status" value="1"/>
</dbReference>
<evidence type="ECO:0000259" key="6">
    <source>
        <dbReference type="Pfam" id="PF08531"/>
    </source>
</evidence>
<comment type="catalytic activity">
    <reaction evidence="1">
        <text>Hydrolysis of terminal non-reducing alpha-L-rhamnose residues in alpha-L-rhamnosides.</text>
        <dbReference type="EC" id="3.2.1.40"/>
    </reaction>
</comment>
<dbReference type="InterPro" id="IPR013737">
    <property type="entry name" value="Bac_rhamnosid_N"/>
</dbReference>
<dbReference type="InterPro" id="IPR012341">
    <property type="entry name" value="6hp_glycosidase-like_sf"/>
</dbReference>
<keyword evidence="3" id="KW-0378">Hydrolase</keyword>
<keyword evidence="4" id="KW-0732">Signal</keyword>
<sequence length="1138" mass="121388">MKRRTALTGIAVGSAALAAGIPVPAAAAPGDGALRVTGLRTDGLTDPLGIDDTAPRLSWYLTDGGTSERQTGYRIRAARTEAGLSTPDLWDSGRVASAENTQIPYGGPEPGSRDEVWWQVRAYDAAGRATPWSAPARFEMGLLDPADWSARWITHPDWLSAPNTVPLPLFARQFTARGVRRARLYVTGVGIYHATLNGHDVTDAVLEPPNTDYAQRVVYACHDVTDLLADGANTLAVRLGNGTFNVPDTPDRYRKYVGVQGPPKLLVQLEIDGERIVSDGAWRTTLGPTTFTTWYGGEDFDARRDRVGWDRPGADLSGWTAAVVTGPPAAGTTLSGRMFPPVTRQSTVDTVAITRPKPGTYVFDLGANVVGWEELHVAGPAGTTVTVRPGERLSADGLVDQGTMIAGGATSPPIMDRYTLAGRGTEVWHPRFCYHGMRYLEVTGLPSEPDRSTVRAHVLHTANAPAGDLATSSGLVDGVHDLVVASVRGNMFSVPTDCPDREKLGWLEETHLNFTTLSRNFDIAAYFRQFLRTVAEAQEPSGLVPDIAPQYAHFSGGSHDEPNWGSAIVHAALATYRAYGDERVLADNWTAMTRYLAYLTGKASGNLLDYGLGDWGELGQNTPIGVAASYGYLRTAAGVAEVARVLGHDPAPYEALAADVRAAFNGRYADPANHTYANGTQAADAFALDAGVVPAAERDAVLDHLVAGIRRYGNHLTVGEIALPAVFRVLAAGGRDDVVWDVLAATGDPSYGYQLVKGATTLTEYWDGPTAYGSQNHWMIGAIEDWFTSRLVGLTAAPGAVGFRELRVAPVPVGDLWQVRGSYRTPYGEAAVSWRWTGHTLTLSVRVPVGVTATVVPPPGTTAVRAPDGAQRVDGGYRIGSGDWDFTATTRTAAPRPRDVQVLVNAPRATVPVLGDEPISATFEVHNLGDRTVSVTPRVAASAGFTARASASRLTIGPHRTVPVTVSLTRTGDRADGTVSLAAAGTTGTATLVGTENWARVATMESSSDHNGSAAFFTNDGNTDSAYWHNGVGGWNDGTSKQFPDTLTARWTHPVTLSRAVMYTLDSDRYPASATGLRDYDVQVADGAGWRTVASVRGNTAGRVESRFDPVSTTALRLSITDTNDHGYSRVVELEAYG</sequence>
<keyword evidence="10" id="KW-1185">Reference proteome</keyword>
<dbReference type="SUPFAM" id="SSF48208">
    <property type="entry name" value="Six-hairpin glycosidases"/>
    <property type="match status" value="1"/>
</dbReference>
<evidence type="ECO:0000256" key="1">
    <source>
        <dbReference type="ARBA" id="ARBA00001445"/>
    </source>
</evidence>
<feature type="domain" description="Alpha-L-rhamnosidase concanavalin-like" evidence="5">
    <location>
        <begin position="356"/>
        <end position="460"/>
    </location>
</feature>
<dbReference type="InterPro" id="IPR008902">
    <property type="entry name" value="Rhamnosid_concanavalin"/>
</dbReference>
<dbReference type="Gene3D" id="2.60.420.10">
    <property type="entry name" value="Maltose phosphorylase, domain 3"/>
    <property type="match status" value="1"/>
</dbReference>
<feature type="domain" description="Bacterial alpha-L-rhamnosidase N-terminal" evidence="6">
    <location>
        <begin position="179"/>
        <end position="344"/>
    </location>
</feature>
<dbReference type="InterPro" id="IPR035396">
    <property type="entry name" value="Bac_rhamnosid6H"/>
</dbReference>
<dbReference type="PANTHER" id="PTHR33307">
    <property type="entry name" value="ALPHA-RHAMNOSIDASE (EUROFUNG)"/>
    <property type="match status" value="1"/>
</dbReference>
<evidence type="ECO:0000256" key="2">
    <source>
        <dbReference type="ARBA" id="ARBA00012652"/>
    </source>
</evidence>
<dbReference type="Gene3D" id="1.50.10.10">
    <property type="match status" value="1"/>
</dbReference>
<dbReference type="EMBL" id="BOMB01000016">
    <property type="protein sequence ID" value="GID12032.1"/>
    <property type="molecule type" value="Genomic_DNA"/>
</dbReference>
<accession>A0A8J3J4X4</accession>
<feature type="signal peptide" evidence="4">
    <location>
        <begin position="1"/>
        <end position="27"/>
    </location>
</feature>
<dbReference type="InterPro" id="IPR035398">
    <property type="entry name" value="Bac_rhamnosid_C"/>
</dbReference>
<dbReference type="EC" id="3.2.1.40" evidence="2"/>
<dbReference type="InterPro" id="IPR016007">
    <property type="entry name" value="Alpha_rhamnosid"/>
</dbReference>
<dbReference type="Proteomes" id="UP000612808">
    <property type="component" value="Unassembled WGS sequence"/>
</dbReference>
<comment type="caution">
    <text evidence="9">The sequence shown here is derived from an EMBL/GenBank/DDBJ whole genome shotgun (WGS) entry which is preliminary data.</text>
</comment>
<gene>
    <name evidence="9" type="ORF">Aru02nite_29210</name>
</gene>
<evidence type="ECO:0000259" key="8">
    <source>
        <dbReference type="Pfam" id="PF17390"/>
    </source>
</evidence>
<evidence type="ECO:0000259" key="7">
    <source>
        <dbReference type="Pfam" id="PF17389"/>
    </source>
</evidence>
<feature type="domain" description="Alpha-L-rhamnosidase six-hairpin glycosidase" evidence="7">
    <location>
        <begin position="466"/>
        <end position="789"/>
    </location>
</feature>
<dbReference type="InterPro" id="IPR008928">
    <property type="entry name" value="6-hairpin_glycosidase_sf"/>
</dbReference>
<organism evidence="9 10">
    <name type="scientific">Actinocatenispora rupis</name>
    <dbReference type="NCBI Taxonomy" id="519421"/>
    <lineage>
        <taxon>Bacteria</taxon>
        <taxon>Bacillati</taxon>
        <taxon>Actinomycetota</taxon>
        <taxon>Actinomycetes</taxon>
        <taxon>Micromonosporales</taxon>
        <taxon>Micromonosporaceae</taxon>
        <taxon>Actinocatenispora</taxon>
    </lineage>
</organism>
<proteinExistence type="predicted"/>
<reference evidence="9" key="1">
    <citation type="submission" date="2021-01" db="EMBL/GenBank/DDBJ databases">
        <title>Whole genome shotgun sequence of Actinocatenispora rupis NBRC 107355.</title>
        <authorList>
            <person name="Komaki H."/>
            <person name="Tamura T."/>
        </authorList>
    </citation>
    <scope>NUCLEOTIDE SEQUENCE</scope>
    <source>
        <strain evidence="9">NBRC 107355</strain>
    </source>
</reference>
<evidence type="ECO:0000313" key="9">
    <source>
        <dbReference type="EMBL" id="GID12032.1"/>
    </source>
</evidence>
<evidence type="ECO:0000313" key="10">
    <source>
        <dbReference type="Proteomes" id="UP000612808"/>
    </source>
</evidence>
<dbReference type="InterPro" id="IPR008979">
    <property type="entry name" value="Galactose-bd-like_sf"/>
</dbReference>
<dbReference type="Pfam" id="PF17389">
    <property type="entry name" value="Bac_rhamnosid6H"/>
    <property type="match status" value="1"/>
</dbReference>
<evidence type="ECO:0000259" key="5">
    <source>
        <dbReference type="Pfam" id="PF05592"/>
    </source>
</evidence>
<dbReference type="AlphaFoldDB" id="A0A8J3J4X4"/>
<feature type="chain" id="PRO_5035278361" description="alpha-L-rhamnosidase" evidence="4">
    <location>
        <begin position="28"/>
        <end position="1138"/>
    </location>
</feature>
<dbReference type="SUPFAM" id="SSF49785">
    <property type="entry name" value="Galactose-binding domain-like"/>
    <property type="match status" value="1"/>
</dbReference>
<dbReference type="Gene3D" id="2.60.40.10">
    <property type="entry name" value="Immunoglobulins"/>
    <property type="match status" value="1"/>
</dbReference>
<feature type="domain" description="Alpha-L-rhamnosidase C-terminal" evidence="8">
    <location>
        <begin position="798"/>
        <end position="863"/>
    </location>
</feature>
<protein>
    <recommendedName>
        <fullName evidence="2">alpha-L-rhamnosidase</fullName>
        <ecNumber evidence="2">3.2.1.40</ecNumber>
    </recommendedName>
</protein>